<dbReference type="GO" id="GO:0008840">
    <property type="term" value="F:4-hydroxy-tetrahydrodipicolinate synthase activity"/>
    <property type="evidence" value="ECO:0007669"/>
    <property type="project" value="TreeGrafter"/>
</dbReference>
<dbReference type="PANTHER" id="PTHR12128:SF66">
    <property type="entry name" value="4-HYDROXY-2-OXOGLUTARATE ALDOLASE, MITOCHONDRIAL"/>
    <property type="match status" value="1"/>
</dbReference>
<dbReference type="AlphaFoldDB" id="A0A1H8Y4C4"/>
<feature type="active site" description="Proton donor/acceptor" evidence="4">
    <location>
        <position position="134"/>
    </location>
</feature>
<dbReference type="Proteomes" id="UP000198582">
    <property type="component" value="Unassembled WGS sequence"/>
</dbReference>
<evidence type="ECO:0000313" key="6">
    <source>
        <dbReference type="EMBL" id="SEP46959.1"/>
    </source>
</evidence>
<keyword evidence="7" id="KW-1185">Reference proteome</keyword>
<evidence type="ECO:0000256" key="2">
    <source>
        <dbReference type="ARBA" id="ARBA00023239"/>
    </source>
</evidence>
<gene>
    <name evidence="6" type="ORF">SAMN04489732_1113</name>
</gene>
<comment type="similarity">
    <text evidence="1 3">Belongs to the DapA family.</text>
</comment>
<evidence type="ECO:0000256" key="3">
    <source>
        <dbReference type="PIRNR" id="PIRNR001365"/>
    </source>
</evidence>
<dbReference type="InterPro" id="IPR013785">
    <property type="entry name" value="Aldolase_TIM"/>
</dbReference>
<dbReference type="SMART" id="SM01130">
    <property type="entry name" value="DHDPS"/>
    <property type="match status" value="1"/>
</dbReference>
<dbReference type="Pfam" id="PF00701">
    <property type="entry name" value="DHDPS"/>
    <property type="match status" value="1"/>
</dbReference>
<dbReference type="PIRSF" id="PIRSF001365">
    <property type="entry name" value="DHDPS"/>
    <property type="match status" value="1"/>
</dbReference>
<proteinExistence type="inferred from homology"/>
<evidence type="ECO:0000256" key="4">
    <source>
        <dbReference type="PIRSR" id="PIRSR001365-1"/>
    </source>
</evidence>
<dbReference type="RefSeq" id="WP_245787460.1">
    <property type="nucleotide sequence ID" value="NZ_FOEF01000011.1"/>
</dbReference>
<protein>
    <submittedName>
        <fullName evidence="6">4-hydroxy-tetrahydrodipicolinate synthase</fullName>
    </submittedName>
</protein>
<dbReference type="CDD" id="cd00408">
    <property type="entry name" value="DHDPS-like"/>
    <property type="match status" value="1"/>
</dbReference>
<dbReference type="PRINTS" id="PR00146">
    <property type="entry name" value="DHPICSNTHASE"/>
</dbReference>
<dbReference type="STRING" id="394193.SAMN04489732_1113"/>
<accession>A0A1H8Y4C4</accession>
<feature type="active site" description="Schiff-base intermediate with substrate" evidence="4">
    <location>
        <position position="162"/>
    </location>
</feature>
<dbReference type="InterPro" id="IPR002220">
    <property type="entry name" value="DapA-like"/>
</dbReference>
<dbReference type="Gene3D" id="3.20.20.70">
    <property type="entry name" value="Aldolase class I"/>
    <property type="match status" value="1"/>
</dbReference>
<evidence type="ECO:0000313" key="7">
    <source>
        <dbReference type="Proteomes" id="UP000198582"/>
    </source>
</evidence>
<dbReference type="SUPFAM" id="SSF51569">
    <property type="entry name" value="Aldolase"/>
    <property type="match status" value="1"/>
</dbReference>
<reference evidence="6 7" key="1">
    <citation type="submission" date="2016-10" db="EMBL/GenBank/DDBJ databases">
        <authorList>
            <person name="de Groot N.N."/>
        </authorList>
    </citation>
    <scope>NUCLEOTIDE SEQUENCE [LARGE SCALE GENOMIC DNA]</scope>
    <source>
        <strain evidence="6 7">DSM 44993</strain>
    </source>
</reference>
<organism evidence="6 7">
    <name type="scientific">Amycolatopsis saalfeldensis</name>
    <dbReference type="NCBI Taxonomy" id="394193"/>
    <lineage>
        <taxon>Bacteria</taxon>
        <taxon>Bacillati</taxon>
        <taxon>Actinomycetota</taxon>
        <taxon>Actinomycetes</taxon>
        <taxon>Pseudonocardiales</taxon>
        <taxon>Pseudonocardiaceae</taxon>
        <taxon>Amycolatopsis</taxon>
    </lineage>
</organism>
<name>A0A1H8Y4C4_9PSEU</name>
<feature type="binding site" evidence="5">
    <location>
        <position position="47"/>
    </location>
    <ligand>
        <name>pyruvate</name>
        <dbReference type="ChEBI" id="CHEBI:15361"/>
    </ligand>
</feature>
<keyword evidence="2 3" id="KW-0456">Lyase</keyword>
<evidence type="ECO:0000256" key="5">
    <source>
        <dbReference type="PIRSR" id="PIRSR001365-2"/>
    </source>
</evidence>
<dbReference type="EMBL" id="FOEF01000011">
    <property type="protein sequence ID" value="SEP46959.1"/>
    <property type="molecule type" value="Genomic_DNA"/>
</dbReference>
<dbReference type="PANTHER" id="PTHR12128">
    <property type="entry name" value="DIHYDRODIPICOLINATE SYNTHASE"/>
    <property type="match status" value="1"/>
</dbReference>
<evidence type="ECO:0000256" key="1">
    <source>
        <dbReference type="ARBA" id="ARBA00007592"/>
    </source>
</evidence>
<sequence>MTGLFTGLSAFPLTPMTEQRIDEAAFTGLVARLHQSDVDSIGALGSTGSYAYLTTAERRRVAELAVQAADGTPVIIGIGALRTVEVLRHAENAQNAGASAVLLPPMSYQPLTDDEVHQLYADVTAELSVPLCVYDNPGTTHFSFSDELHGRIAALPNVASIKIPPTPADPAAARERVDRLRRLIPDTVAIGVSGDAAAAGGLLAGADLWYSVLAGVWPEPCLALARAAKRGDADEARRLSDELAAVWTLFARYGSLRVVAAIAEREGLVSAPNLPRPLLGLTGADLARVNEVLR</sequence>